<accession>A0A3E0H4K9</accession>
<protein>
    <recommendedName>
        <fullName evidence="2">prolyl oligopeptidase</fullName>
        <ecNumber evidence="2">3.4.21.26</ecNumber>
    </recommendedName>
</protein>
<feature type="domain" description="Peptidase S9A N-terminal" evidence="7">
    <location>
        <begin position="4"/>
        <end position="183"/>
    </location>
</feature>
<dbReference type="Proteomes" id="UP000256269">
    <property type="component" value="Unassembled WGS sequence"/>
</dbReference>
<feature type="domain" description="Peptidase S9 prolyl oligopeptidase catalytic" evidence="6">
    <location>
        <begin position="475"/>
        <end position="678"/>
    </location>
</feature>
<dbReference type="InterPro" id="IPR002470">
    <property type="entry name" value="Peptidase_S9A"/>
</dbReference>
<keyword evidence="5" id="KW-0720">Serine protease</keyword>
<evidence type="ECO:0000256" key="1">
    <source>
        <dbReference type="ARBA" id="ARBA00001070"/>
    </source>
</evidence>
<evidence type="ECO:0000256" key="2">
    <source>
        <dbReference type="ARBA" id="ARBA00011897"/>
    </source>
</evidence>
<dbReference type="SUPFAM" id="SSF50993">
    <property type="entry name" value="Peptidase/esterase 'gauge' domain"/>
    <property type="match status" value="1"/>
</dbReference>
<keyword evidence="9" id="KW-1185">Reference proteome</keyword>
<dbReference type="AlphaFoldDB" id="A0A3E0H4K9"/>
<evidence type="ECO:0000256" key="3">
    <source>
        <dbReference type="ARBA" id="ARBA00022670"/>
    </source>
</evidence>
<keyword evidence="3" id="KW-0645">Protease</keyword>
<dbReference type="EMBL" id="QUNO01000014">
    <property type="protein sequence ID" value="REH38167.1"/>
    <property type="molecule type" value="Genomic_DNA"/>
</dbReference>
<dbReference type="InterPro" id="IPR023302">
    <property type="entry name" value="Pept_S9A_N"/>
</dbReference>
<organism evidence="8 9">
    <name type="scientific">Kutzneria buriramensis</name>
    <dbReference type="NCBI Taxonomy" id="1045776"/>
    <lineage>
        <taxon>Bacteria</taxon>
        <taxon>Bacillati</taxon>
        <taxon>Actinomycetota</taxon>
        <taxon>Actinomycetes</taxon>
        <taxon>Pseudonocardiales</taxon>
        <taxon>Pseudonocardiaceae</taxon>
        <taxon>Kutzneria</taxon>
    </lineage>
</organism>
<dbReference type="GO" id="GO:0070012">
    <property type="term" value="F:oligopeptidase activity"/>
    <property type="evidence" value="ECO:0007669"/>
    <property type="project" value="TreeGrafter"/>
</dbReference>
<evidence type="ECO:0000313" key="9">
    <source>
        <dbReference type="Proteomes" id="UP000256269"/>
    </source>
</evidence>
<name>A0A3E0H4K9_9PSEU</name>
<dbReference type="Gene3D" id="3.40.50.1820">
    <property type="entry name" value="alpha/beta hydrolase"/>
    <property type="match status" value="1"/>
</dbReference>
<dbReference type="GO" id="GO:0006508">
    <property type="term" value="P:proteolysis"/>
    <property type="evidence" value="ECO:0007669"/>
    <property type="project" value="UniProtKB-KW"/>
</dbReference>
<dbReference type="Pfam" id="PF00326">
    <property type="entry name" value="Peptidase_S9"/>
    <property type="match status" value="1"/>
</dbReference>
<dbReference type="PRINTS" id="PR00862">
    <property type="entry name" value="PROLIGOPTASE"/>
</dbReference>
<reference evidence="8 9" key="1">
    <citation type="submission" date="2018-08" db="EMBL/GenBank/DDBJ databases">
        <title>Genomic Encyclopedia of Archaeal and Bacterial Type Strains, Phase II (KMG-II): from individual species to whole genera.</title>
        <authorList>
            <person name="Goeker M."/>
        </authorList>
    </citation>
    <scope>NUCLEOTIDE SEQUENCE [LARGE SCALE GENOMIC DNA]</scope>
    <source>
        <strain evidence="8 9">DSM 45791</strain>
    </source>
</reference>
<dbReference type="GO" id="GO:0005829">
    <property type="term" value="C:cytosol"/>
    <property type="evidence" value="ECO:0007669"/>
    <property type="project" value="TreeGrafter"/>
</dbReference>
<keyword evidence="4" id="KW-0378">Hydrolase</keyword>
<dbReference type="EC" id="3.4.21.26" evidence="2"/>
<comment type="catalytic activity">
    <reaction evidence="1">
        <text>Hydrolysis of Pro-|-Xaa &gt;&gt; Ala-|-Xaa in oligopeptides.</text>
        <dbReference type="EC" id="3.4.21.26"/>
    </reaction>
</comment>
<dbReference type="GO" id="GO:0004252">
    <property type="term" value="F:serine-type endopeptidase activity"/>
    <property type="evidence" value="ECO:0007669"/>
    <property type="project" value="UniProtKB-EC"/>
</dbReference>
<evidence type="ECO:0000313" key="8">
    <source>
        <dbReference type="EMBL" id="REH38167.1"/>
    </source>
</evidence>
<dbReference type="InterPro" id="IPR001375">
    <property type="entry name" value="Peptidase_S9_cat"/>
</dbReference>
<comment type="caution">
    <text evidence="8">The sequence shown here is derived from an EMBL/GenBank/DDBJ whole genome shotgun (WGS) entry which is preliminary data.</text>
</comment>
<dbReference type="InterPro" id="IPR029058">
    <property type="entry name" value="AB_hydrolase_fold"/>
</dbReference>
<dbReference type="InterPro" id="IPR051167">
    <property type="entry name" value="Prolyl_oligopep/macrocyclase"/>
</dbReference>
<dbReference type="RefSeq" id="WP_116179019.1">
    <property type="nucleotide sequence ID" value="NZ_CP144375.1"/>
</dbReference>
<evidence type="ECO:0000259" key="7">
    <source>
        <dbReference type="Pfam" id="PF02897"/>
    </source>
</evidence>
<sequence length="686" mass="74512">MTEARIETVVDTLFGRELPDPYRWMEDGPELREWLLAQGKAAEEHFAALPLRAELKARLDELTADAVEITGFALAGDRVFCLRQTGTVPVLVVREGDEERVLLDPATFDGELHSALDWYTPSPDGALIVCGVSQGGSEQSQVYLLDVATGELTETPLRHSRFGGVAWLPDGSGFFCHRYPDPDPDLPPARRREYSATWFVPVGGGEPTVMLRCGHNPSLPMAPTDRPYLLLPKDCELMFTLIAHRAFGDSISEEMTDFTLYAAPRSGLDSPTTCEWRKIADPSDGITAYAIHGDTLYVVTHKDAPRSEVQAWSLTDGTRTVLVPGSERAVRGIRVIGDHLLVRDVDAGTAALRRVPLAGGEIEDVPLPPGGYIAQWTAHSDGRSALVVFSSFTQPPTAYRYDGELRDTGWIPPSRVDFSDIEVTHLRAPARDGVSIPLTVVHRKGTPLDGENPTILTGYGSYGFVLRRQFNPRLLPWLERGGVFAMAGLRGGGDHGHEWHMAGNLANKENTITDFIDCAEHLVAVGYTRPERLAGDGGSAGGIPTGGAIVRRPELWAAMVMEVAVSNMTRMEFTENGPINAPEFGSVATEQGLLDLLIVDSYLRVEDGVAYPAVLLTCGLNDHRVPAWQPAKMGARLQAATSSGNPVLIRVDTDAGHGFGSTREQRNALTADMHAFVGARTGLVGR</sequence>
<dbReference type="PANTHER" id="PTHR42881:SF2">
    <property type="entry name" value="PROLYL ENDOPEPTIDASE"/>
    <property type="match status" value="1"/>
</dbReference>
<evidence type="ECO:0000256" key="5">
    <source>
        <dbReference type="ARBA" id="ARBA00022825"/>
    </source>
</evidence>
<dbReference type="PANTHER" id="PTHR42881">
    <property type="entry name" value="PROLYL ENDOPEPTIDASE"/>
    <property type="match status" value="1"/>
</dbReference>
<feature type="domain" description="Peptidase S9A N-terminal" evidence="7">
    <location>
        <begin position="270"/>
        <end position="402"/>
    </location>
</feature>
<dbReference type="Gene3D" id="2.130.10.120">
    <property type="entry name" value="Prolyl oligopeptidase, N-terminal domain"/>
    <property type="match status" value="1"/>
</dbReference>
<dbReference type="Pfam" id="PF02897">
    <property type="entry name" value="Peptidase_S9_N"/>
    <property type="match status" value="2"/>
</dbReference>
<evidence type="ECO:0000256" key="4">
    <source>
        <dbReference type="ARBA" id="ARBA00022801"/>
    </source>
</evidence>
<evidence type="ECO:0000259" key="6">
    <source>
        <dbReference type="Pfam" id="PF00326"/>
    </source>
</evidence>
<gene>
    <name evidence="8" type="ORF">BCF44_114192</name>
</gene>
<dbReference type="SUPFAM" id="SSF53474">
    <property type="entry name" value="alpha/beta-Hydrolases"/>
    <property type="match status" value="1"/>
</dbReference>
<dbReference type="OrthoDB" id="9801421at2"/>
<proteinExistence type="predicted"/>